<keyword evidence="9" id="KW-1185">Reference proteome</keyword>
<dbReference type="Pfam" id="PF13499">
    <property type="entry name" value="EF-hand_7"/>
    <property type="match status" value="1"/>
</dbReference>
<dbReference type="PROSITE" id="PS50222">
    <property type="entry name" value="EF_HAND_2"/>
    <property type="match status" value="2"/>
</dbReference>
<dbReference type="SMART" id="SM00054">
    <property type="entry name" value="EFh"/>
    <property type="match status" value="2"/>
</dbReference>
<dbReference type="PROSITE" id="PS00018">
    <property type="entry name" value="EF_HAND_1"/>
    <property type="match status" value="2"/>
</dbReference>
<dbReference type="InterPro" id="IPR002048">
    <property type="entry name" value="EF_hand_dom"/>
</dbReference>
<evidence type="ECO:0000313" key="9">
    <source>
        <dbReference type="Proteomes" id="UP000481153"/>
    </source>
</evidence>
<dbReference type="Gene3D" id="1.10.238.10">
    <property type="entry name" value="EF-hand"/>
    <property type="match status" value="1"/>
</dbReference>
<dbReference type="PANTHER" id="PTHR21328">
    <property type="entry name" value="POLY ADP-RIBOSE POLYMERASE FAMILY, MEMBER PARP"/>
    <property type="match status" value="1"/>
</dbReference>
<proteinExistence type="predicted"/>
<dbReference type="Gene3D" id="4.10.1050.10">
    <property type="entry name" value="At2g23090-like"/>
    <property type="match status" value="1"/>
</dbReference>
<keyword evidence="5" id="KW-0520">NAD</keyword>
<accession>A0A6G0X327</accession>
<dbReference type="VEuPathDB" id="FungiDB:AeMF1_001539"/>
<reference evidence="8 9" key="1">
    <citation type="submission" date="2019-07" db="EMBL/GenBank/DDBJ databases">
        <title>Genomics analysis of Aphanomyces spp. identifies a new class of oomycete effector associated with host adaptation.</title>
        <authorList>
            <person name="Gaulin E."/>
        </authorList>
    </citation>
    <scope>NUCLEOTIDE SEQUENCE [LARGE SCALE GENOMIC DNA]</scope>
    <source>
        <strain evidence="8 9">ATCC 201684</strain>
    </source>
</reference>
<dbReference type="EMBL" id="VJMJ01000116">
    <property type="protein sequence ID" value="KAF0734304.1"/>
    <property type="molecule type" value="Genomic_DNA"/>
</dbReference>
<dbReference type="CDD" id="cd00051">
    <property type="entry name" value="EFh"/>
    <property type="match status" value="1"/>
</dbReference>
<feature type="domain" description="EF-hand" evidence="7">
    <location>
        <begin position="1084"/>
        <end position="1119"/>
    </location>
</feature>
<sequence>MGGKAKTQKHTAKEINMKHKAAKERAGGAGGGASGLENRKCQKVGVKCDVCMSEFLSFPDMRIHYDARHPRETLPEQKYLDAFAAAKEETARRRDGKQQGKLDYKNKDDGKTASAAPRAARGVSDDVAALLAAGLASSKRSGHRSLACDSLIYMQLINCPVNLGAVDCALKFTWTEPVLEVHFTNSSMTRNESTAEATAEDMELELDFFLRLVNSRRSRRGDWDSIILEHSHLHLTVPDAIERATWMPSTSTLVVTVNLEPSSAPLPLLEDLSIFIPHDAPPFCYASAEATAGAASIADAITSKLQPQGCFLALTVVHTIEFALKTVGFTTKESLDVRRIAEDRILAKVAAHRDACDVLMCLLVAAVSSPKGLRPWPAHFSSAQQDVDRTRLSHAIARVPTLSSLPNDILFHIYSAYLPSLPAESVHLLDWLWCRVPMTLEQVQVQVPSLSGLRDICFGAQVIQSANPWFDSMVAKHGSKLCFHGSRFGSFHSIIQNGLQSMSGTRHMSSGNVFGDGIYFADSVSVSSQFASPASSTAAWSQSQVLSKSAICIAVCEVILNPQVTTHLPSQGDGSYYVVQDERFVRLRYLVLCQPPGSLRQTSPRSISWPAVVSFILVLLVAVTSAFTHPVMNDALRVYKPPKRPRKKRVDKLRPLIAPHLAKRWREEAVECTAEMDFQLQWIYTSRDKFIESLQTTWLATFGKSRPEAYCIHDVTSPESSMLCQESFRLCRLAPERWMRVLSTIAIRPTRNDVALPVKSKPRRWIAYSIEMRDKLQQHFREKCQGTIWQDEVRSRLARPLDATAFVDRSEQLLHSATSQSLAGFQVGDANVLLYPYSTEAHKCASKIARCYLASCARVRLRVCLHQLRRAIRFLQDVLRFRVHCKIQYRRRRAVKSIVARRIQRSLQFHLSTKHALATRIQSLWRVARAKKWLLWEKKLHLAAASIGRAAKRYVWLQKHRHGQATRIQIQVKAWLWRLHQRYAETVRAELEAHAVELAAKVAVQKCMEYLLTPDGKAAVKRERLVMKEEMKRAGPLAQAAHEASMDLETLAIRNSFDAFDTDGSGHLDLAEFRLVVSSLGVPISESELLVGFQEMDTDGSGTIEFDEFAQWWRTGLTTSGPNTAKRTQMALLRLKLRGQSFVKRITGAEAKARAAKRITTRQKHQAMMDARQTFRLLNPPASVCNGCSTCFALEREWFLHRVRHGCTGHDPSL</sequence>
<feature type="compositionally biased region" description="Basic residues" evidence="6">
    <location>
        <begin position="1"/>
        <end position="10"/>
    </location>
</feature>
<dbReference type="InterPro" id="IPR018247">
    <property type="entry name" value="EF_Hand_1_Ca_BS"/>
</dbReference>
<evidence type="ECO:0000313" key="8">
    <source>
        <dbReference type="EMBL" id="KAF0734304.1"/>
    </source>
</evidence>
<dbReference type="Pfam" id="PF18084">
    <property type="entry name" value="ARTD15_N"/>
    <property type="match status" value="1"/>
</dbReference>
<dbReference type="Gene3D" id="3.90.228.10">
    <property type="match status" value="1"/>
</dbReference>
<dbReference type="PROSITE" id="PS00028">
    <property type="entry name" value="ZINC_FINGER_C2H2_1"/>
    <property type="match status" value="1"/>
</dbReference>
<dbReference type="InterPro" id="IPR013087">
    <property type="entry name" value="Znf_C2H2_type"/>
</dbReference>
<dbReference type="SUPFAM" id="SSF118359">
    <property type="entry name" value="Expressed protein At2g23090/F21P24.15"/>
    <property type="match status" value="1"/>
</dbReference>
<evidence type="ECO:0000256" key="5">
    <source>
        <dbReference type="ARBA" id="ARBA00023027"/>
    </source>
</evidence>
<dbReference type="SUPFAM" id="SSF47473">
    <property type="entry name" value="EF-hand"/>
    <property type="match status" value="1"/>
</dbReference>
<evidence type="ECO:0000259" key="7">
    <source>
        <dbReference type="PROSITE" id="PS50222"/>
    </source>
</evidence>
<dbReference type="InterPro" id="IPR026939">
    <property type="entry name" value="ZNF706/At2g23090_sf"/>
</dbReference>
<feature type="region of interest" description="Disordered" evidence="6">
    <location>
        <begin position="1"/>
        <end position="37"/>
    </location>
</feature>
<keyword evidence="3" id="KW-0548">Nucleotidyltransferase</keyword>
<dbReference type="InterPro" id="IPR051838">
    <property type="entry name" value="ARTD_PARP"/>
</dbReference>
<evidence type="ECO:0000256" key="4">
    <source>
        <dbReference type="ARBA" id="ARBA00022837"/>
    </source>
</evidence>
<gene>
    <name evidence="8" type="ORF">Ae201684_008986</name>
</gene>
<dbReference type="GO" id="GO:0003950">
    <property type="term" value="F:NAD+ poly-ADP-ribosyltransferase activity"/>
    <property type="evidence" value="ECO:0007669"/>
    <property type="project" value="InterPro"/>
</dbReference>
<dbReference type="VEuPathDB" id="FungiDB:AeMF1_001540"/>
<dbReference type="InterPro" id="IPR012317">
    <property type="entry name" value="Poly(ADP-ribose)pol_cat_dom"/>
</dbReference>
<dbReference type="AlphaFoldDB" id="A0A6G0X327"/>
<evidence type="ECO:0000256" key="2">
    <source>
        <dbReference type="ARBA" id="ARBA00022679"/>
    </source>
</evidence>
<feature type="compositionally biased region" description="Basic and acidic residues" evidence="6">
    <location>
        <begin position="89"/>
        <end position="111"/>
    </location>
</feature>
<dbReference type="SUPFAM" id="SSF56399">
    <property type="entry name" value="ADP-ribosylation"/>
    <property type="match status" value="1"/>
</dbReference>
<dbReference type="Proteomes" id="UP000481153">
    <property type="component" value="Unassembled WGS sequence"/>
</dbReference>
<keyword evidence="4" id="KW-0106">Calcium</keyword>
<organism evidence="8 9">
    <name type="scientific">Aphanomyces euteiches</name>
    <dbReference type="NCBI Taxonomy" id="100861"/>
    <lineage>
        <taxon>Eukaryota</taxon>
        <taxon>Sar</taxon>
        <taxon>Stramenopiles</taxon>
        <taxon>Oomycota</taxon>
        <taxon>Saprolegniomycetes</taxon>
        <taxon>Saprolegniales</taxon>
        <taxon>Verrucalvaceae</taxon>
        <taxon>Aphanomyces</taxon>
    </lineage>
</organism>
<name>A0A6G0X327_9STRA</name>
<keyword evidence="2" id="KW-0808">Transferase</keyword>
<comment type="caution">
    <text evidence="8">The sequence shown here is derived from an EMBL/GenBank/DDBJ whole genome shotgun (WGS) entry which is preliminary data.</text>
</comment>
<feature type="domain" description="EF-hand" evidence="7">
    <location>
        <begin position="1048"/>
        <end position="1083"/>
    </location>
</feature>
<dbReference type="InterPro" id="IPR041400">
    <property type="entry name" value="PARP16_N"/>
</dbReference>
<keyword evidence="1" id="KW-0328">Glycosyltransferase</keyword>
<feature type="region of interest" description="Disordered" evidence="6">
    <location>
        <begin position="89"/>
        <end position="119"/>
    </location>
</feature>
<dbReference type="GO" id="GO:0005509">
    <property type="term" value="F:calcium ion binding"/>
    <property type="evidence" value="ECO:0007669"/>
    <property type="project" value="InterPro"/>
</dbReference>
<dbReference type="InterPro" id="IPR011992">
    <property type="entry name" value="EF-hand-dom_pair"/>
</dbReference>
<dbReference type="Pfam" id="PF00644">
    <property type="entry name" value="PARP"/>
    <property type="match status" value="1"/>
</dbReference>
<evidence type="ECO:0000256" key="6">
    <source>
        <dbReference type="SAM" id="MobiDB-lite"/>
    </source>
</evidence>
<dbReference type="GO" id="GO:0016779">
    <property type="term" value="F:nucleotidyltransferase activity"/>
    <property type="evidence" value="ECO:0007669"/>
    <property type="project" value="UniProtKB-KW"/>
</dbReference>
<protein>
    <recommendedName>
        <fullName evidence="7">EF-hand domain-containing protein</fullName>
    </recommendedName>
</protein>
<evidence type="ECO:0000256" key="3">
    <source>
        <dbReference type="ARBA" id="ARBA00022695"/>
    </source>
</evidence>
<evidence type="ECO:0000256" key="1">
    <source>
        <dbReference type="ARBA" id="ARBA00022676"/>
    </source>
</evidence>